<dbReference type="EMBL" id="BTSX01000003">
    <property type="protein sequence ID" value="GMS87823.1"/>
    <property type="molecule type" value="Genomic_DNA"/>
</dbReference>
<organism evidence="2 3">
    <name type="scientific">Pristionchus entomophagus</name>
    <dbReference type="NCBI Taxonomy" id="358040"/>
    <lineage>
        <taxon>Eukaryota</taxon>
        <taxon>Metazoa</taxon>
        <taxon>Ecdysozoa</taxon>
        <taxon>Nematoda</taxon>
        <taxon>Chromadorea</taxon>
        <taxon>Rhabditida</taxon>
        <taxon>Rhabditina</taxon>
        <taxon>Diplogasteromorpha</taxon>
        <taxon>Diplogasteroidea</taxon>
        <taxon>Neodiplogasteridae</taxon>
        <taxon>Pristionchus</taxon>
    </lineage>
</organism>
<evidence type="ECO:0000256" key="1">
    <source>
        <dbReference type="SAM" id="SignalP"/>
    </source>
</evidence>
<feature type="chain" id="PRO_5043517887" description="Sushi domain-containing protein" evidence="1">
    <location>
        <begin position="16"/>
        <end position="463"/>
    </location>
</feature>
<sequence length="463" mass="50243">VLLFLLLLSPSLIYAGCGNCDEVHACIERETEIDENLHACRTCKKLESDKDNNCPKFGSVCEDKFYINKLSANGNGKCLEARCVANAKMWLKLDGVTELVPKSRILCNNSEWMVDGFVVETAICAKDCNAGFCKTASPKHSTDFEPLQIILATESSEDKCATSTCANGLASVKADGSLLQDLHKSGIDVVTCSGDGTWTWTQDGEEKFVMCIASDCGPMKCPAFVNFNPILDLVPLTVTGNGKGCATAICTEGYVEIDTAGQFVKPIRTDGLICNTGGSWEATDGNKYAGVMCQQPPCAFICEYTPFVFNGPQGAEMTAATRKECTYSCPEGLSLFRYDANENAPVSIVNSAVCKSDLMYHVDSGNPMNKIGCYGCDQPDGEYTGASLDPATQAFPTFEGCVLSCPGGYKMYYYVVDPANKKQVAHLFSIIRVVGTKEFYEWYDLEQGELPYTLLKISCLPAN</sequence>
<dbReference type="AlphaFoldDB" id="A0AAV5T4R2"/>
<feature type="non-terminal residue" evidence="2">
    <location>
        <position position="1"/>
    </location>
</feature>
<evidence type="ECO:0000313" key="3">
    <source>
        <dbReference type="Proteomes" id="UP001432027"/>
    </source>
</evidence>
<reference evidence="2" key="1">
    <citation type="submission" date="2023-10" db="EMBL/GenBank/DDBJ databases">
        <title>Genome assembly of Pristionchus species.</title>
        <authorList>
            <person name="Yoshida K."/>
            <person name="Sommer R.J."/>
        </authorList>
    </citation>
    <scope>NUCLEOTIDE SEQUENCE</scope>
    <source>
        <strain evidence="2">RS0144</strain>
    </source>
</reference>
<dbReference type="Proteomes" id="UP001432027">
    <property type="component" value="Unassembled WGS sequence"/>
</dbReference>
<gene>
    <name evidence="2" type="ORF">PENTCL1PPCAC_9998</name>
</gene>
<name>A0AAV5T4R2_9BILA</name>
<keyword evidence="3" id="KW-1185">Reference proteome</keyword>
<proteinExistence type="predicted"/>
<accession>A0AAV5T4R2</accession>
<evidence type="ECO:0000313" key="2">
    <source>
        <dbReference type="EMBL" id="GMS87823.1"/>
    </source>
</evidence>
<protein>
    <recommendedName>
        <fullName evidence="4">Sushi domain-containing protein</fullName>
    </recommendedName>
</protein>
<feature type="signal peptide" evidence="1">
    <location>
        <begin position="1"/>
        <end position="15"/>
    </location>
</feature>
<keyword evidence="1" id="KW-0732">Signal</keyword>
<comment type="caution">
    <text evidence="2">The sequence shown here is derived from an EMBL/GenBank/DDBJ whole genome shotgun (WGS) entry which is preliminary data.</text>
</comment>
<evidence type="ECO:0008006" key="4">
    <source>
        <dbReference type="Google" id="ProtNLM"/>
    </source>
</evidence>